<sequence>MNIYKIVFVLILCLVVFFTLPFLNKNLGQSQQNEQITQKEYKIYPLKFSDLPQAEKERYINKDDLYEYGGYITPKSYSENFAVSEDNGTSILELLSQNKALVADNIDLGEKNLALIEKLEAIKSELENQKSMLNAKNEELLNRQESQHYENIQRLTKELNEVQKEGINSISNYEKRIAILENEMVKFRLDVDRNQSNEREAFTEFIRQSDENQTTLKRQNFELNNDIQAKKLELSTINTELNTLKTQLQNQQTELETMQINANKNIKDIQDGFAMQKTTLEDELSRKSNKIIDLENEIGVLKKELNASINLANITKTMFENAEKKSKELDSTLVGLLSENLDFNKTKKELELTSQNLMSEQNKTRSLDKIVSELSSENKELNSTIEIKNDTIAELMKSVNDLKNIVDIKNTNIRNLEGNATIAKDELIGTKSELEKLEKSIKVDARNYEILNLQITALKKELSNFKKDENIKTNESIKELEEQLRKNQALLKENNKTIESLTSQISKTSKDTMSSAEYYKRIEELTQDIEASLNNQDRLEDENANLRAILQTQTKPEVPKKLVFVEKFECLDMDMQNTPSQMCKNRLSEFLQRYNSNYIYEIIPIVDEKSFAMPYDAKKMLKKDELNTLNKYVNYGVGKERAMVAAGLIRDEFGDFARISISSEIVLRSSSRGFIIKAYR</sequence>
<feature type="coiled-coil region" evidence="1">
    <location>
        <begin position="371"/>
        <end position="549"/>
    </location>
</feature>
<evidence type="ECO:0000313" key="3">
    <source>
        <dbReference type="Proteomes" id="UP000789359"/>
    </source>
</evidence>
<gene>
    <name evidence="2" type="ORF">LMG8286_00761</name>
</gene>
<evidence type="ECO:0000256" key="1">
    <source>
        <dbReference type="SAM" id="Coils"/>
    </source>
</evidence>
<name>A0ABN7K4W4_9BACT</name>
<feature type="coiled-coil region" evidence="1">
    <location>
        <begin position="112"/>
        <end position="190"/>
    </location>
</feature>
<reference evidence="2 3" key="1">
    <citation type="submission" date="2020-11" db="EMBL/GenBank/DDBJ databases">
        <authorList>
            <person name="Peeters C."/>
        </authorList>
    </citation>
    <scope>NUCLEOTIDE SEQUENCE [LARGE SCALE GENOMIC DNA]</scope>
    <source>
        <strain evidence="2 3">LMG 8286</strain>
    </source>
</reference>
<accession>A0ABN7K4W4</accession>
<comment type="caution">
    <text evidence="2">The sequence shown here is derived from an EMBL/GenBank/DDBJ whole genome shotgun (WGS) entry which is preliminary data.</text>
</comment>
<evidence type="ECO:0008006" key="4">
    <source>
        <dbReference type="Google" id="ProtNLM"/>
    </source>
</evidence>
<dbReference type="RefSeq" id="WP_230056527.1">
    <property type="nucleotide sequence ID" value="NZ_CAJHOE010000001.1"/>
</dbReference>
<dbReference type="EMBL" id="CAJHOE010000001">
    <property type="protein sequence ID" value="CAD7287130.1"/>
    <property type="molecule type" value="Genomic_DNA"/>
</dbReference>
<feature type="coiled-coil region" evidence="1">
    <location>
        <begin position="227"/>
        <end position="304"/>
    </location>
</feature>
<dbReference type="Proteomes" id="UP000789359">
    <property type="component" value="Unassembled WGS sequence"/>
</dbReference>
<evidence type="ECO:0000313" key="2">
    <source>
        <dbReference type="EMBL" id="CAD7287130.1"/>
    </source>
</evidence>
<proteinExistence type="predicted"/>
<protein>
    <recommendedName>
        <fullName evidence="4">Vesicular transport factor Uso1p</fullName>
    </recommendedName>
</protein>
<organism evidence="2 3">
    <name type="scientific">Campylobacter suis</name>
    <dbReference type="NCBI Taxonomy" id="2790657"/>
    <lineage>
        <taxon>Bacteria</taxon>
        <taxon>Pseudomonadati</taxon>
        <taxon>Campylobacterota</taxon>
        <taxon>Epsilonproteobacteria</taxon>
        <taxon>Campylobacterales</taxon>
        <taxon>Campylobacteraceae</taxon>
        <taxon>Campylobacter</taxon>
    </lineage>
</organism>
<keyword evidence="3" id="KW-1185">Reference proteome</keyword>
<keyword evidence="1" id="KW-0175">Coiled coil</keyword>